<dbReference type="InterPro" id="IPR007111">
    <property type="entry name" value="NACHT_NTPase"/>
</dbReference>
<dbReference type="KEGG" id="hazt:108666476"/>
<reference evidence="3" key="1">
    <citation type="submission" date="2025-08" db="UniProtKB">
        <authorList>
            <consortium name="RefSeq"/>
        </authorList>
    </citation>
    <scope>IDENTIFICATION</scope>
    <source>
        <tissue evidence="3">Whole organism</tissue>
    </source>
</reference>
<dbReference type="Gene3D" id="3.40.50.300">
    <property type="entry name" value="P-loop containing nucleotide triphosphate hydrolases"/>
    <property type="match status" value="1"/>
</dbReference>
<keyword evidence="2" id="KW-1185">Reference proteome</keyword>
<dbReference type="Proteomes" id="UP000694843">
    <property type="component" value="Unplaced"/>
</dbReference>
<evidence type="ECO:0000259" key="1">
    <source>
        <dbReference type="Pfam" id="PF05729"/>
    </source>
</evidence>
<dbReference type="AlphaFoldDB" id="A0A8B7N6D2"/>
<dbReference type="GeneID" id="108666476"/>
<organism evidence="2 3">
    <name type="scientific">Hyalella azteca</name>
    <name type="common">Amphipod</name>
    <dbReference type="NCBI Taxonomy" id="294128"/>
    <lineage>
        <taxon>Eukaryota</taxon>
        <taxon>Metazoa</taxon>
        <taxon>Ecdysozoa</taxon>
        <taxon>Arthropoda</taxon>
        <taxon>Crustacea</taxon>
        <taxon>Multicrustacea</taxon>
        <taxon>Malacostraca</taxon>
        <taxon>Eumalacostraca</taxon>
        <taxon>Peracarida</taxon>
        <taxon>Amphipoda</taxon>
        <taxon>Senticaudata</taxon>
        <taxon>Talitrida</taxon>
        <taxon>Talitroidea</taxon>
        <taxon>Hyalellidae</taxon>
        <taxon>Hyalella</taxon>
    </lineage>
</organism>
<dbReference type="RefSeq" id="XP_018008848.1">
    <property type="nucleotide sequence ID" value="XM_018153359.2"/>
</dbReference>
<evidence type="ECO:0000313" key="2">
    <source>
        <dbReference type="Proteomes" id="UP000694843"/>
    </source>
</evidence>
<dbReference type="OrthoDB" id="6335547at2759"/>
<sequence>MVSTSAARVQQLHSAQLLHGPAQRALLYAHSFAYPKGKDVMSIINSQEVTFHFTDSELELLRRSRSPNLFPVPLLCKVLRFCCLDKLLDSYDQAWDVSIPPPKPSLEHHVAVIHHHYDRFEAGTPAPVQGLCDAVLGVVRSVGEQLGVVKWKQQHDAIKQSIEDIMEDVHPGMQISERIMSAAKIESDLRLESLVRAVSVYMDRNRNTSLLDDYDTTSMENMKMALKIIDFKNNSDGAPTREEGEKNVPVEDLLDLLQNRCSESIDGKKICCISGEHGSGKTTLASSFAVTWVKEPNAIEHLRDFDFLLLTSGKDINQTALTKSFGSTKSQRNDLDNFIDEFWCVVDAFLPQCCAKYGVKNVGQLLATKKVLFIIDDAEDMTEEKAKELILFLGQIKFESSVIILGNPESVDRLKLDFTSYSSVQHLHLRGVSMEYLQELGVKFKEPNKSGKRKVQKTFRDAIKSDLNRLRQVLEYPELAKETVALFNKRAAIVKECFTASELLWSIFFFKTGLALGVDLDKDIRRRKKWFRWMMVVGENCLHCLKRNARLNEASLEEIKEESNKIFGSEESEKLMAMFFKSRLVFSADSFHSIPTSTSKCQLLYLATFFAANRLKSEEPIAIGSFLPKIEPEEMVVMMAGHVKRWDKLDDTHEGGETISPETMKTVIETLVNYATGKAEDVTFLFKLATEFHCSHKLVQYMVNVTEYPEEWDLKLCFIYQRTLEVMLQHVAPVRIILRTDELLQNYEQHSVLKFLSQVPISVWFESKQQFAYDSNKKMDAMIRPFLNKEVRSRVDLLSGALTAVTTLDLADYKSMSYLVMLALKVTDVEGLTAALTLPTHLRQLLWFELKIDMKIEDIVLTALPKMHVEMFDVYLRDLDDYSIPQITGLLIKLHKRYSGIHLDSTTLSPESIYTLLKELKSKGIVLCASDKSIDKYRRWYYPLLSNLPTDRLLGDKEVESILGFDDRKFYSDHKIQSSTFVKSIDAWNLTSYLEELKEIKYFLYKADNLSFIKTLDGEVETEHHSSIHVDTTGTIL</sequence>
<name>A0A8B7N6D2_HYAAZ</name>
<evidence type="ECO:0000313" key="3">
    <source>
        <dbReference type="RefSeq" id="XP_018008848.1"/>
    </source>
</evidence>
<dbReference type="InterPro" id="IPR027417">
    <property type="entry name" value="P-loop_NTPase"/>
</dbReference>
<protein>
    <submittedName>
        <fullName evidence="3">Uncharacterized protein LOC108666476</fullName>
    </submittedName>
</protein>
<dbReference type="SUPFAM" id="SSF52540">
    <property type="entry name" value="P-loop containing nucleoside triphosphate hydrolases"/>
    <property type="match status" value="1"/>
</dbReference>
<dbReference type="Pfam" id="PF05729">
    <property type="entry name" value="NACHT"/>
    <property type="match status" value="1"/>
</dbReference>
<feature type="domain" description="NACHT" evidence="1">
    <location>
        <begin position="270"/>
        <end position="440"/>
    </location>
</feature>
<proteinExistence type="predicted"/>
<gene>
    <name evidence="3" type="primary">LOC108666476</name>
</gene>
<accession>A0A8B7N6D2</accession>